<name>A0ABV6UXZ3_9ACTN</name>
<dbReference type="EMBL" id="JBHEZZ010000028">
    <property type="protein sequence ID" value="MFC1406334.1"/>
    <property type="molecule type" value="Genomic_DNA"/>
</dbReference>
<proteinExistence type="predicted"/>
<feature type="domain" description="NmrA-like" evidence="1">
    <location>
        <begin position="2"/>
        <end position="110"/>
    </location>
</feature>
<accession>A0ABV6UXZ3</accession>
<evidence type="ECO:0000313" key="2">
    <source>
        <dbReference type="EMBL" id="MFC1406334.1"/>
    </source>
</evidence>
<dbReference type="SUPFAM" id="SSF51735">
    <property type="entry name" value="NAD(P)-binding Rossmann-fold domains"/>
    <property type="match status" value="1"/>
</dbReference>
<sequence>MILVTGTSGSLGGLILQGLRGVAGREVVAGTRTGDGRTVRRVDFDDPASLPAAFRDVDVLVAVSAGYAEDDVVIARHGAMADAAAAAGVRHVIYTSLGSSGDSMTIALPHRWTETRLAAGPFSTTILRNGLYSEVPVGLAAAAAAQTATTGVFRAALGDGSVSVVVKEDLADAAVRVADEAQRDLAAGGANRHAGRVYELEGDTAVGGADIARILTGALGRPVDYQPASLAQTRSALSGSGLEPYQITHALSLFANVIAGRARAHSSDLATLLPRPPRPVEPAITATVTAGAYRSQSVTVTGG</sequence>
<dbReference type="Gene3D" id="3.40.50.720">
    <property type="entry name" value="NAD(P)-binding Rossmann-like Domain"/>
    <property type="match status" value="1"/>
</dbReference>
<keyword evidence="3" id="KW-1185">Reference proteome</keyword>
<evidence type="ECO:0000313" key="3">
    <source>
        <dbReference type="Proteomes" id="UP001592528"/>
    </source>
</evidence>
<dbReference type="InterPro" id="IPR052718">
    <property type="entry name" value="NmrA-type_oxidoreductase"/>
</dbReference>
<dbReference type="PANTHER" id="PTHR47129">
    <property type="entry name" value="QUINONE OXIDOREDUCTASE 2"/>
    <property type="match status" value="1"/>
</dbReference>
<protein>
    <submittedName>
        <fullName evidence="2">NmrA family NAD(P)-binding protein</fullName>
    </submittedName>
</protein>
<gene>
    <name evidence="2" type="ORF">ACEZDJ_34065</name>
</gene>
<dbReference type="Proteomes" id="UP001592528">
    <property type="component" value="Unassembled WGS sequence"/>
</dbReference>
<organism evidence="2 3">
    <name type="scientific">Streptacidiphilus cavernicola</name>
    <dbReference type="NCBI Taxonomy" id="3342716"/>
    <lineage>
        <taxon>Bacteria</taxon>
        <taxon>Bacillati</taxon>
        <taxon>Actinomycetota</taxon>
        <taxon>Actinomycetes</taxon>
        <taxon>Kitasatosporales</taxon>
        <taxon>Streptomycetaceae</taxon>
        <taxon>Streptacidiphilus</taxon>
    </lineage>
</organism>
<comment type="caution">
    <text evidence="2">The sequence shown here is derived from an EMBL/GenBank/DDBJ whole genome shotgun (WGS) entry which is preliminary data.</text>
</comment>
<dbReference type="InterPro" id="IPR008030">
    <property type="entry name" value="NmrA-like"/>
</dbReference>
<dbReference type="Pfam" id="PF05368">
    <property type="entry name" value="NmrA"/>
    <property type="match status" value="1"/>
</dbReference>
<dbReference type="Gene3D" id="3.90.25.10">
    <property type="entry name" value="UDP-galactose 4-epimerase, domain 1"/>
    <property type="match status" value="1"/>
</dbReference>
<dbReference type="InterPro" id="IPR036291">
    <property type="entry name" value="NAD(P)-bd_dom_sf"/>
</dbReference>
<evidence type="ECO:0000259" key="1">
    <source>
        <dbReference type="Pfam" id="PF05368"/>
    </source>
</evidence>
<dbReference type="PANTHER" id="PTHR47129:SF1">
    <property type="entry name" value="NMRA-LIKE DOMAIN-CONTAINING PROTEIN"/>
    <property type="match status" value="1"/>
</dbReference>
<reference evidence="2 3" key="1">
    <citation type="submission" date="2024-09" db="EMBL/GenBank/DDBJ databases">
        <authorList>
            <person name="Lee S.D."/>
        </authorList>
    </citation>
    <scope>NUCLEOTIDE SEQUENCE [LARGE SCALE GENOMIC DNA]</scope>
    <source>
        <strain evidence="2 3">N1-5</strain>
    </source>
</reference>